<feature type="transmembrane region" description="Helical" evidence="1">
    <location>
        <begin position="153"/>
        <end position="175"/>
    </location>
</feature>
<evidence type="ECO:0000256" key="1">
    <source>
        <dbReference type="SAM" id="Phobius"/>
    </source>
</evidence>
<comment type="caution">
    <text evidence="2">The sequence shown here is derived from an EMBL/GenBank/DDBJ whole genome shotgun (WGS) entry which is preliminary data.</text>
</comment>
<evidence type="ECO:0000313" key="3">
    <source>
        <dbReference type="Proteomes" id="UP000651057"/>
    </source>
</evidence>
<feature type="transmembrane region" description="Helical" evidence="1">
    <location>
        <begin position="102"/>
        <end position="119"/>
    </location>
</feature>
<keyword evidence="3" id="KW-1185">Reference proteome</keyword>
<proteinExistence type="predicted"/>
<accession>A0A936ZQ21</accession>
<sequence>MNLTETLNFLTDFNNITVVITLTGIILAVGLIISTLELMALKTQMGNNGLYSWYIWREIKFRKKPRLKKGLSFLFEPLGLTIAMLFRLGLLLYFIYQLATGSGLVLWVVILLFLTQLYYHFRLPVGKDGSDQMSSIVLLCLLIIALFPDNKVIVAASLLFIAYQSIVSYLTAGVAKLISKTWRSGTIVFGIFNTKTYGSRHVVQFLKDKPKLIKVLNHSTFIFEVLFFLVLFIPPPYNIFALIIPVTFHFFCAGIMGLNSFVFAFIATYPAVLFVSNGFQKVVSRFIENMQL</sequence>
<gene>
    <name evidence="2" type="ORF">JJQ60_07350</name>
</gene>
<dbReference type="Proteomes" id="UP000651057">
    <property type="component" value="Unassembled WGS sequence"/>
</dbReference>
<protein>
    <recommendedName>
        <fullName evidence="4">HTTM domain-containing protein</fullName>
    </recommendedName>
</protein>
<keyword evidence="1" id="KW-1133">Transmembrane helix</keyword>
<feature type="transmembrane region" description="Helical" evidence="1">
    <location>
        <begin position="215"/>
        <end position="233"/>
    </location>
</feature>
<keyword evidence="1" id="KW-0472">Membrane</keyword>
<feature type="transmembrane region" description="Helical" evidence="1">
    <location>
        <begin position="16"/>
        <end position="36"/>
    </location>
</feature>
<evidence type="ECO:0000313" key="2">
    <source>
        <dbReference type="EMBL" id="MBL0683327.1"/>
    </source>
</evidence>
<evidence type="ECO:0008006" key="4">
    <source>
        <dbReference type="Google" id="ProtNLM"/>
    </source>
</evidence>
<dbReference type="RefSeq" id="WP_201918243.1">
    <property type="nucleotide sequence ID" value="NZ_BAABAX010000008.1"/>
</dbReference>
<reference evidence="2" key="1">
    <citation type="submission" date="2021-01" db="EMBL/GenBank/DDBJ databases">
        <authorList>
            <person name="Zhong Y.L."/>
        </authorList>
    </citation>
    <scope>NUCLEOTIDE SEQUENCE</scope>
    <source>
        <strain evidence="2">KCTC 23302</strain>
    </source>
</reference>
<dbReference type="EMBL" id="JAERQJ010000003">
    <property type="protein sequence ID" value="MBL0683327.1"/>
    <property type="molecule type" value="Genomic_DNA"/>
</dbReference>
<feature type="transmembrane region" description="Helical" evidence="1">
    <location>
        <begin position="131"/>
        <end position="147"/>
    </location>
</feature>
<name>A0A936ZQ21_9FLAO</name>
<dbReference type="AlphaFoldDB" id="A0A936ZQ21"/>
<organism evidence="2 3">
    <name type="scientific">Aquimarina mytili</name>
    <dbReference type="NCBI Taxonomy" id="874423"/>
    <lineage>
        <taxon>Bacteria</taxon>
        <taxon>Pseudomonadati</taxon>
        <taxon>Bacteroidota</taxon>
        <taxon>Flavobacteriia</taxon>
        <taxon>Flavobacteriales</taxon>
        <taxon>Flavobacteriaceae</taxon>
        <taxon>Aquimarina</taxon>
    </lineage>
</organism>
<feature type="transmembrane region" description="Helical" evidence="1">
    <location>
        <begin position="239"/>
        <end position="272"/>
    </location>
</feature>
<feature type="transmembrane region" description="Helical" evidence="1">
    <location>
        <begin position="70"/>
        <end position="96"/>
    </location>
</feature>
<keyword evidence="1" id="KW-0812">Transmembrane</keyword>